<dbReference type="PROSITE" id="PS00181">
    <property type="entry name" value="GLNA_ATP"/>
    <property type="match status" value="1"/>
</dbReference>
<evidence type="ECO:0000256" key="1">
    <source>
        <dbReference type="ARBA" id="ARBA00001946"/>
    </source>
</evidence>
<dbReference type="Pfam" id="PF00120">
    <property type="entry name" value="Gln-synt_C"/>
    <property type="match status" value="1"/>
</dbReference>
<dbReference type="GO" id="GO:0005524">
    <property type="term" value="F:ATP binding"/>
    <property type="evidence" value="ECO:0007669"/>
    <property type="project" value="UniProtKB-KW"/>
</dbReference>
<dbReference type="EMBL" id="CASHTH010001033">
    <property type="protein sequence ID" value="CAI8010417.1"/>
    <property type="molecule type" value="Genomic_DNA"/>
</dbReference>
<dbReference type="Proteomes" id="UP001174909">
    <property type="component" value="Unassembled WGS sequence"/>
</dbReference>
<dbReference type="SMART" id="SM01230">
    <property type="entry name" value="Gln-synt_C"/>
    <property type="match status" value="1"/>
</dbReference>
<name>A0AA35RG78_GEOBA</name>
<keyword evidence="3" id="KW-0547">Nucleotide-binding</keyword>
<evidence type="ECO:0000256" key="4">
    <source>
        <dbReference type="ARBA" id="ARBA00022840"/>
    </source>
</evidence>
<proteinExistence type="inferred from homology"/>
<dbReference type="AlphaFoldDB" id="A0AA35RG78"/>
<dbReference type="GO" id="GO:0006542">
    <property type="term" value="P:glutamine biosynthetic process"/>
    <property type="evidence" value="ECO:0007669"/>
    <property type="project" value="InterPro"/>
</dbReference>
<comment type="caution">
    <text evidence="10">The sequence shown here is derived from an EMBL/GenBank/DDBJ whole genome shotgun (WGS) entry which is preliminary data.</text>
</comment>
<keyword evidence="4" id="KW-0067">ATP-binding</keyword>
<reference evidence="10" key="1">
    <citation type="submission" date="2023-03" db="EMBL/GenBank/DDBJ databases">
        <authorList>
            <person name="Steffen K."/>
            <person name="Cardenas P."/>
        </authorList>
    </citation>
    <scope>NUCLEOTIDE SEQUENCE</scope>
</reference>
<dbReference type="Pfam" id="PF03951">
    <property type="entry name" value="Gln-synt_N"/>
    <property type="match status" value="1"/>
</dbReference>
<feature type="domain" description="GS beta-grasp" evidence="8">
    <location>
        <begin position="20"/>
        <end position="105"/>
    </location>
</feature>
<dbReference type="PANTHER" id="PTHR43785">
    <property type="entry name" value="GAMMA-GLUTAMYLPUTRESCINE SYNTHETASE"/>
    <property type="match status" value="1"/>
</dbReference>
<organism evidence="10 11">
    <name type="scientific">Geodia barretti</name>
    <name type="common">Barrett's horny sponge</name>
    <dbReference type="NCBI Taxonomy" id="519541"/>
    <lineage>
        <taxon>Eukaryota</taxon>
        <taxon>Metazoa</taxon>
        <taxon>Porifera</taxon>
        <taxon>Demospongiae</taxon>
        <taxon>Heteroscleromorpha</taxon>
        <taxon>Tetractinellida</taxon>
        <taxon>Astrophorina</taxon>
        <taxon>Geodiidae</taxon>
        <taxon>Geodia</taxon>
    </lineage>
</organism>
<evidence type="ECO:0000313" key="10">
    <source>
        <dbReference type="EMBL" id="CAI8010417.1"/>
    </source>
</evidence>
<dbReference type="InterPro" id="IPR027303">
    <property type="entry name" value="Gln_synth_gly_rich_site"/>
</dbReference>
<keyword evidence="11" id="KW-1185">Reference proteome</keyword>
<protein>
    <submittedName>
        <fullName evidence="10">Glutamine synthetase</fullName>
    </submittedName>
</protein>
<evidence type="ECO:0000259" key="8">
    <source>
        <dbReference type="PROSITE" id="PS51986"/>
    </source>
</evidence>
<dbReference type="PANTHER" id="PTHR43785:SF12">
    <property type="entry name" value="TYPE-1 GLUTAMINE SYNTHETASE 2"/>
    <property type="match status" value="1"/>
</dbReference>
<accession>A0AA35RG78</accession>
<keyword evidence="5" id="KW-0460">Magnesium</keyword>
<dbReference type="GO" id="GO:0004356">
    <property type="term" value="F:glutamine synthetase activity"/>
    <property type="evidence" value="ECO:0007669"/>
    <property type="project" value="InterPro"/>
</dbReference>
<dbReference type="PROSITE" id="PS51986">
    <property type="entry name" value="GS_BETA_GRASP"/>
    <property type="match status" value="1"/>
</dbReference>
<dbReference type="SUPFAM" id="SSF55931">
    <property type="entry name" value="Glutamine synthetase/guanido kinase"/>
    <property type="match status" value="1"/>
</dbReference>
<evidence type="ECO:0000259" key="9">
    <source>
        <dbReference type="PROSITE" id="PS51987"/>
    </source>
</evidence>
<evidence type="ECO:0000313" key="11">
    <source>
        <dbReference type="Proteomes" id="UP001174909"/>
    </source>
</evidence>
<feature type="domain" description="GS catalytic" evidence="9">
    <location>
        <begin position="112"/>
        <end position="446"/>
    </location>
</feature>
<evidence type="ECO:0000256" key="2">
    <source>
        <dbReference type="ARBA" id="ARBA00022598"/>
    </source>
</evidence>
<evidence type="ECO:0000256" key="5">
    <source>
        <dbReference type="ARBA" id="ARBA00022842"/>
    </source>
</evidence>
<comment type="cofactor">
    <cofactor evidence="1">
        <name>Mg(2+)</name>
        <dbReference type="ChEBI" id="CHEBI:18420"/>
    </cofactor>
</comment>
<dbReference type="InterPro" id="IPR036651">
    <property type="entry name" value="Gln_synt_N_sf"/>
</dbReference>
<evidence type="ECO:0000256" key="6">
    <source>
        <dbReference type="PROSITE-ProRule" id="PRU01330"/>
    </source>
</evidence>
<gene>
    <name evidence="10" type="ORF">GBAR_LOCUS6866</name>
</gene>
<dbReference type="InterPro" id="IPR008146">
    <property type="entry name" value="Gln_synth_cat_dom"/>
</dbReference>
<dbReference type="PROSITE" id="PS51987">
    <property type="entry name" value="GS_CATALYTIC"/>
    <property type="match status" value="1"/>
</dbReference>
<dbReference type="InterPro" id="IPR008147">
    <property type="entry name" value="Gln_synt_N"/>
</dbReference>
<dbReference type="Gene3D" id="3.30.590.10">
    <property type="entry name" value="Glutamine synthetase/guanido kinase, catalytic domain"/>
    <property type="match status" value="1"/>
</dbReference>
<dbReference type="InterPro" id="IPR014746">
    <property type="entry name" value="Gln_synth/guanido_kin_cat_dom"/>
</dbReference>
<dbReference type="Gene3D" id="3.10.20.70">
    <property type="entry name" value="Glutamine synthetase, N-terminal domain"/>
    <property type="match status" value="1"/>
</dbReference>
<dbReference type="SUPFAM" id="SSF54368">
    <property type="entry name" value="Glutamine synthetase, N-terminal domain"/>
    <property type="match status" value="1"/>
</dbReference>
<sequence>MMSTEGINDRESVLRIARENDVKFVRLWFTDILGKLKGFAINVDDLEDALELGVGFDGSAIDGFARHHESDMRAFPDPATFTLLPWRPRQNAVARMICNIRQPRGQTFPGDPRYVLKRNLEKAAALGFTYYVGSELEFFYLKNAQTPEPLDFDGYFDQLSSYPASDLRRDTVLNLAEMGIPVKYSHHEGAPSQHEIDLEHTDALAMADNLMTAKLVIKELAQLQNVHATFMPKPISGINGSGLHLHQSLYREGSNCFYDADDEQYLSVLGKQFIAGLIAHAPEITAVTNQWVNSYKRLVPGYEAPVYVSWTHVNRSDLVRVPSYKPGAESSIRVEYRAADPACNPYLAFSVMLAAGLRGIEGQYQVPPPVVGNVLEMTPQRRQSLGIRTLPGSLGEAINLAENSELLYEALGDHVFNSLIENKKIEWEDYRSTVTDYEVSRYLSTL</sequence>
<keyword evidence="2" id="KW-0436">Ligase</keyword>
<evidence type="ECO:0000256" key="3">
    <source>
        <dbReference type="ARBA" id="ARBA00022741"/>
    </source>
</evidence>
<comment type="similarity">
    <text evidence="6 7">Belongs to the glutamine synthetase family.</text>
</comment>
<evidence type="ECO:0000256" key="7">
    <source>
        <dbReference type="RuleBase" id="RU000384"/>
    </source>
</evidence>